<evidence type="ECO:0000256" key="2">
    <source>
        <dbReference type="ARBA" id="ARBA00022692"/>
    </source>
</evidence>
<dbReference type="GO" id="GO:0016020">
    <property type="term" value="C:membrane"/>
    <property type="evidence" value="ECO:0007669"/>
    <property type="project" value="UniProtKB-SubCell"/>
</dbReference>
<dbReference type="Gene3D" id="1.10.287.1260">
    <property type="match status" value="1"/>
</dbReference>
<feature type="transmembrane region" description="Helical" evidence="5">
    <location>
        <begin position="88"/>
        <end position="121"/>
    </location>
</feature>
<feature type="transmembrane region" description="Helical" evidence="5">
    <location>
        <begin position="66"/>
        <end position="82"/>
    </location>
</feature>
<dbReference type="GO" id="GO:0008381">
    <property type="term" value="F:mechanosensitive monoatomic ion channel activity"/>
    <property type="evidence" value="ECO:0007669"/>
    <property type="project" value="InterPro"/>
</dbReference>
<dbReference type="Pfam" id="PF00924">
    <property type="entry name" value="MS_channel_2nd"/>
    <property type="match status" value="1"/>
</dbReference>
<keyword evidence="4 5" id="KW-0472">Membrane</keyword>
<dbReference type="Gene3D" id="2.30.30.60">
    <property type="match status" value="1"/>
</dbReference>
<dbReference type="InterPro" id="IPR045275">
    <property type="entry name" value="MscS_archaea/bacteria_type"/>
</dbReference>
<dbReference type="SUPFAM" id="SSF50182">
    <property type="entry name" value="Sm-like ribonucleoproteins"/>
    <property type="match status" value="1"/>
</dbReference>
<dbReference type="OrthoDB" id="194757at2"/>
<dbReference type="InterPro" id="IPR023408">
    <property type="entry name" value="MscS_beta-dom_sf"/>
</dbReference>
<protein>
    <recommendedName>
        <fullName evidence="6">Mechanosensitive ion channel MscS domain-containing protein</fullName>
    </recommendedName>
</protein>
<keyword evidence="8" id="KW-1185">Reference proteome</keyword>
<dbReference type="PANTHER" id="PTHR30221">
    <property type="entry name" value="SMALL-CONDUCTANCE MECHANOSENSITIVE CHANNEL"/>
    <property type="match status" value="1"/>
</dbReference>
<dbReference type="InterPro" id="IPR010920">
    <property type="entry name" value="LSM_dom_sf"/>
</dbReference>
<evidence type="ECO:0000313" key="7">
    <source>
        <dbReference type="EMBL" id="AWI08941.1"/>
    </source>
</evidence>
<organism evidence="7 8">
    <name type="scientific">Ereboglobus luteus</name>
    <dbReference type="NCBI Taxonomy" id="1796921"/>
    <lineage>
        <taxon>Bacteria</taxon>
        <taxon>Pseudomonadati</taxon>
        <taxon>Verrucomicrobiota</taxon>
        <taxon>Opitutia</taxon>
        <taxon>Opitutales</taxon>
        <taxon>Opitutaceae</taxon>
        <taxon>Ereboglobus</taxon>
    </lineage>
</organism>
<proteinExistence type="predicted"/>
<dbReference type="EMBL" id="CP023004">
    <property type="protein sequence ID" value="AWI08941.1"/>
    <property type="molecule type" value="Genomic_DNA"/>
</dbReference>
<feature type="domain" description="Mechanosensitive ion channel MscS" evidence="6">
    <location>
        <begin position="108"/>
        <end position="170"/>
    </location>
</feature>
<dbReference type="RefSeq" id="WP_108824753.1">
    <property type="nucleotide sequence ID" value="NZ_CP023004.1"/>
</dbReference>
<sequence>MNWLFEQSTIDDIKRVSLHIVGHLPKALVYIVFITVLYFIAKRLLLFLSMRTSATFAEPMRRATKYFFVFVGVIAVFGAFEADLGSLWAMIGTVAALIAVGFVAMWSVLSNLSCTVLILFFRPFEVGDDIEFTDPAGLRGKVINLNFAYTTLQDDEGRLIQIPNNLFFQRIVKRRPGGKVVETTLAEQLYKDEHHKEG</sequence>
<gene>
    <name evidence="7" type="ORF">CKA38_06485</name>
</gene>
<dbReference type="InterPro" id="IPR006685">
    <property type="entry name" value="MscS_channel_2nd"/>
</dbReference>
<dbReference type="Proteomes" id="UP000244896">
    <property type="component" value="Chromosome"/>
</dbReference>
<evidence type="ECO:0000259" key="6">
    <source>
        <dbReference type="Pfam" id="PF00924"/>
    </source>
</evidence>
<evidence type="ECO:0000256" key="1">
    <source>
        <dbReference type="ARBA" id="ARBA00004370"/>
    </source>
</evidence>
<name>A0A2U8E277_9BACT</name>
<feature type="transmembrane region" description="Helical" evidence="5">
    <location>
        <begin position="27"/>
        <end position="45"/>
    </location>
</feature>
<dbReference type="PANTHER" id="PTHR30221:SF8">
    <property type="entry name" value="SMALL-CONDUCTANCE MECHANOSENSITIVE CHANNEL"/>
    <property type="match status" value="1"/>
</dbReference>
<keyword evidence="3 5" id="KW-1133">Transmembrane helix</keyword>
<accession>A0A2U8E277</accession>
<keyword evidence="2 5" id="KW-0812">Transmembrane</keyword>
<evidence type="ECO:0000313" key="8">
    <source>
        <dbReference type="Proteomes" id="UP000244896"/>
    </source>
</evidence>
<dbReference type="AlphaFoldDB" id="A0A2U8E277"/>
<evidence type="ECO:0000256" key="5">
    <source>
        <dbReference type="SAM" id="Phobius"/>
    </source>
</evidence>
<evidence type="ECO:0000256" key="3">
    <source>
        <dbReference type="ARBA" id="ARBA00022989"/>
    </source>
</evidence>
<comment type="subcellular location">
    <subcellularLocation>
        <location evidence="1">Membrane</location>
    </subcellularLocation>
</comment>
<evidence type="ECO:0000256" key="4">
    <source>
        <dbReference type="ARBA" id="ARBA00023136"/>
    </source>
</evidence>
<reference evidence="7 8" key="1">
    <citation type="journal article" date="2018" name="Syst. Appl. Microbiol.">
        <title>Ereboglobus luteus gen. nov. sp. nov. from cockroach guts, and new insights into the oxygen relationship of the genera Opitutus and Didymococcus (Verrucomicrobia: Opitutaceae).</title>
        <authorList>
            <person name="Tegtmeier D."/>
            <person name="Belitz A."/>
            <person name="Radek R."/>
            <person name="Heimerl T."/>
            <person name="Brune A."/>
        </authorList>
    </citation>
    <scope>NUCLEOTIDE SEQUENCE [LARGE SCALE GENOMIC DNA]</scope>
    <source>
        <strain evidence="7 8">Ho45</strain>
    </source>
</reference>
<dbReference type="KEGG" id="elut:CKA38_06485"/>